<feature type="domain" description="Fatty acid desaturase" evidence="2">
    <location>
        <begin position="70"/>
        <end position="354"/>
    </location>
</feature>
<dbReference type="InterPro" id="IPR005804">
    <property type="entry name" value="FA_desaturase_dom"/>
</dbReference>
<evidence type="ECO:0000259" key="2">
    <source>
        <dbReference type="Pfam" id="PF00487"/>
    </source>
</evidence>
<organism evidence="3 4">
    <name type="scientific">Bacterioplanoides pacificum</name>
    <dbReference type="NCBI Taxonomy" id="1171596"/>
    <lineage>
        <taxon>Bacteria</taxon>
        <taxon>Pseudomonadati</taxon>
        <taxon>Pseudomonadota</taxon>
        <taxon>Gammaproteobacteria</taxon>
        <taxon>Oceanospirillales</taxon>
        <taxon>Oceanospirillaceae</taxon>
        <taxon>Bacterioplanoides</taxon>
    </lineage>
</organism>
<sequence>MTTSFAHRPDEATLTAFQQQLDAIRDEALARRGQKDADYIRKMIRFQRGCEISARMLLVLGFVPPFSNVWWLLWGAGVLLLSLAKILDNMEIGHNVMHGQYDWMNDPHINSRHFNWDIAADSDSWKRYHNHEHHTYTNIIGKDRDFGYGLLRLSDDIPWRPKNLYQFFTYLNLSLLFQWGVAYHELAAERIFFGKRRKDSHLPIPREQLRKDFFSKINKQVFKDYLFFPLLALPFGLLAGAGLAIAGWVLLGNLIANLVRNLWTSTIIFCGHFTEQVHTFDEKDCQNESRGQWYYRQILGSSNLEGKRWFHILTGHLSCQIEHHLFPDVPARHYVWMAPQVQQVCQQYGIPYNTGSFGHQYLTVVKRVLRYSLPDKKSKPTDSLAAG</sequence>
<protein>
    <submittedName>
        <fullName evidence="3">Fatty acid desaturase family protein</fullName>
    </submittedName>
</protein>
<dbReference type="PANTHER" id="PTHR19353">
    <property type="entry name" value="FATTY ACID DESATURASE 2"/>
    <property type="match status" value="1"/>
</dbReference>
<name>A0ABV7VQT0_9GAMM</name>
<dbReference type="Pfam" id="PF00487">
    <property type="entry name" value="FA_desaturase"/>
    <property type="match status" value="1"/>
</dbReference>
<dbReference type="PANTHER" id="PTHR19353:SF84">
    <property type="entry name" value="ACYL-COA DELTA-9-DESATURASE, DESB"/>
    <property type="match status" value="1"/>
</dbReference>
<dbReference type="InterPro" id="IPR012171">
    <property type="entry name" value="Fatty_acid_desaturase"/>
</dbReference>
<keyword evidence="4" id="KW-1185">Reference proteome</keyword>
<feature type="transmembrane region" description="Helical" evidence="1">
    <location>
        <begin position="225"/>
        <end position="251"/>
    </location>
</feature>
<accession>A0ABV7VQT0</accession>
<dbReference type="EMBL" id="JBHRYB010000005">
    <property type="protein sequence ID" value="MFC3679457.1"/>
    <property type="molecule type" value="Genomic_DNA"/>
</dbReference>
<keyword evidence="1" id="KW-0812">Transmembrane</keyword>
<gene>
    <name evidence="3" type="ORF">ACFOMG_04940</name>
</gene>
<reference evidence="4" key="1">
    <citation type="journal article" date="2019" name="Int. J. Syst. Evol. Microbiol.">
        <title>The Global Catalogue of Microorganisms (GCM) 10K type strain sequencing project: providing services to taxonomists for standard genome sequencing and annotation.</title>
        <authorList>
            <consortium name="The Broad Institute Genomics Platform"/>
            <consortium name="The Broad Institute Genome Sequencing Center for Infectious Disease"/>
            <person name="Wu L."/>
            <person name="Ma J."/>
        </authorList>
    </citation>
    <scope>NUCLEOTIDE SEQUENCE [LARGE SCALE GENOMIC DNA]</scope>
    <source>
        <strain evidence="4">KCTC 42424</strain>
    </source>
</reference>
<evidence type="ECO:0000313" key="3">
    <source>
        <dbReference type="EMBL" id="MFC3679457.1"/>
    </source>
</evidence>
<dbReference type="RefSeq" id="WP_376865156.1">
    <property type="nucleotide sequence ID" value="NZ_JBHRYB010000005.1"/>
</dbReference>
<dbReference type="Proteomes" id="UP001595722">
    <property type="component" value="Unassembled WGS sequence"/>
</dbReference>
<proteinExistence type="predicted"/>
<keyword evidence="1" id="KW-1133">Transmembrane helix</keyword>
<evidence type="ECO:0000256" key="1">
    <source>
        <dbReference type="SAM" id="Phobius"/>
    </source>
</evidence>
<evidence type="ECO:0000313" key="4">
    <source>
        <dbReference type="Proteomes" id="UP001595722"/>
    </source>
</evidence>
<dbReference type="CDD" id="cd03506">
    <property type="entry name" value="Delta6-FADS-like"/>
    <property type="match status" value="1"/>
</dbReference>
<comment type="caution">
    <text evidence="3">The sequence shown here is derived from an EMBL/GenBank/DDBJ whole genome shotgun (WGS) entry which is preliminary data.</text>
</comment>
<keyword evidence="1" id="KW-0472">Membrane</keyword>